<evidence type="ECO:0000256" key="6">
    <source>
        <dbReference type="ARBA" id="ARBA00022970"/>
    </source>
</evidence>
<dbReference type="PROSITE" id="PS50928">
    <property type="entry name" value="ABC_TM1"/>
    <property type="match status" value="1"/>
</dbReference>
<evidence type="ECO:0000256" key="4">
    <source>
        <dbReference type="ARBA" id="ARBA00022475"/>
    </source>
</evidence>
<proteinExistence type="inferred from homology"/>
<evidence type="ECO:0000259" key="10">
    <source>
        <dbReference type="PROSITE" id="PS50928"/>
    </source>
</evidence>
<feature type="domain" description="ABC transmembrane type-1" evidence="10">
    <location>
        <begin position="15"/>
        <end position="203"/>
    </location>
</feature>
<organism evidence="11 12">
    <name type="scientific">Candidatus Manganitrophus noduliformans</name>
    <dbReference type="NCBI Taxonomy" id="2606439"/>
    <lineage>
        <taxon>Bacteria</taxon>
        <taxon>Pseudomonadati</taxon>
        <taxon>Nitrospirota</taxon>
        <taxon>Nitrospiria</taxon>
        <taxon>Candidatus Troglogloeales</taxon>
        <taxon>Candidatus Manganitrophaceae</taxon>
        <taxon>Candidatus Manganitrophus</taxon>
    </lineage>
</organism>
<dbReference type="GO" id="GO:0022857">
    <property type="term" value="F:transmembrane transporter activity"/>
    <property type="evidence" value="ECO:0007669"/>
    <property type="project" value="InterPro"/>
</dbReference>
<evidence type="ECO:0000313" key="11">
    <source>
        <dbReference type="EMBL" id="NKE69256.1"/>
    </source>
</evidence>
<accession>A0A7X6DL98</accession>
<dbReference type="CDD" id="cd06261">
    <property type="entry name" value="TM_PBP2"/>
    <property type="match status" value="1"/>
</dbReference>
<dbReference type="InterPro" id="IPR000515">
    <property type="entry name" value="MetI-like"/>
</dbReference>
<evidence type="ECO:0000256" key="1">
    <source>
        <dbReference type="ARBA" id="ARBA00004429"/>
    </source>
</evidence>
<evidence type="ECO:0000256" key="7">
    <source>
        <dbReference type="ARBA" id="ARBA00022989"/>
    </source>
</evidence>
<dbReference type="InterPro" id="IPR010065">
    <property type="entry name" value="AA_ABC_transptr_permease_3TM"/>
</dbReference>
<dbReference type="Proteomes" id="UP000534783">
    <property type="component" value="Unassembled WGS sequence"/>
</dbReference>
<feature type="transmembrane region" description="Helical" evidence="9">
    <location>
        <begin position="15"/>
        <end position="36"/>
    </location>
</feature>
<evidence type="ECO:0000256" key="9">
    <source>
        <dbReference type="RuleBase" id="RU363032"/>
    </source>
</evidence>
<dbReference type="NCBIfam" id="TIGR01726">
    <property type="entry name" value="HEQRo_perm_3TM"/>
    <property type="match status" value="1"/>
</dbReference>
<dbReference type="PANTHER" id="PTHR30614:SF0">
    <property type="entry name" value="L-CYSTINE TRANSPORT SYSTEM PERMEASE PROTEIN TCYL"/>
    <property type="match status" value="1"/>
</dbReference>
<name>A0A7X6DL98_9BACT</name>
<dbReference type="SUPFAM" id="SSF161098">
    <property type="entry name" value="MetI-like"/>
    <property type="match status" value="1"/>
</dbReference>
<keyword evidence="7 9" id="KW-1133">Transmembrane helix</keyword>
<comment type="caution">
    <text evidence="11">The sequence shown here is derived from an EMBL/GenBank/DDBJ whole genome shotgun (WGS) entry which is preliminary data.</text>
</comment>
<dbReference type="AlphaFoldDB" id="A0A7X6DL98"/>
<keyword evidence="3 9" id="KW-0813">Transport</keyword>
<feature type="transmembrane region" description="Helical" evidence="9">
    <location>
        <begin position="57"/>
        <end position="77"/>
    </location>
</feature>
<protein>
    <submittedName>
        <fullName evidence="11">Ectoine/hydroxyectoine ABC transporter permease subunit EhuC</fullName>
    </submittedName>
</protein>
<feature type="transmembrane region" description="Helical" evidence="9">
    <location>
        <begin position="184"/>
        <end position="203"/>
    </location>
</feature>
<comment type="subcellular location">
    <subcellularLocation>
        <location evidence="1">Cell inner membrane</location>
        <topology evidence="1">Multi-pass membrane protein</topology>
    </subcellularLocation>
    <subcellularLocation>
        <location evidence="9">Cell membrane</location>
        <topology evidence="9">Multi-pass membrane protein</topology>
    </subcellularLocation>
</comment>
<evidence type="ECO:0000256" key="3">
    <source>
        <dbReference type="ARBA" id="ARBA00022448"/>
    </source>
</evidence>
<dbReference type="RefSeq" id="WP_168057571.1">
    <property type="nucleotide sequence ID" value="NZ_VTOW01000001.1"/>
</dbReference>
<dbReference type="Pfam" id="PF00528">
    <property type="entry name" value="BPD_transp_1"/>
    <property type="match status" value="1"/>
</dbReference>
<gene>
    <name evidence="11" type="primary">ehuC</name>
    <name evidence="11" type="ORF">MNODULE_00620</name>
</gene>
<dbReference type="InterPro" id="IPR014342">
    <property type="entry name" value="Ectoine_EhuC"/>
</dbReference>
<keyword evidence="6" id="KW-0029">Amino-acid transport</keyword>
<dbReference type="PANTHER" id="PTHR30614">
    <property type="entry name" value="MEMBRANE COMPONENT OF AMINO ACID ABC TRANSPORTER"/>
    <property type="match status" value="1"/>
</dbReference>
<dbReference type="Gene3D" id="1.10.3720.10">
    <property type="entry name" value="MetI-like"/>
    <property type="match status" value="1"/>
</dbReference>
<evidence type="ECO:0000256" key="2">
    <source>
        <dbReference type="ARBA" id="ARBA00010072"/>
    </source>
</evidence>
<dbReference type="InterPro" id="IPR035906">
    <property type="entry name" value="MetI-like_sf"/>
</dbReference>
<keyword evidence="12" id="KW-1185">Reference proteome</keyword>
<keyword evidence="5 9" id="KW-0812">Transmembrane</keyword>
<evidence type="ECO:0000256" key="5">
    <source>
        <dbReference type="ARBA" id="ARBA00022692"/>
    </source>
</evidence>
<comment type="similarity">
    <text evidence="2">Belongs to the binding-protein-dependent transport system permease family. HisMQ subfamily.</text>
</comment>
<dbReference type="GO" id="GO:0043190">
    <property type="term" value="C:ATP-binding cassette (ABC) transporter complex"/>
    <property type="evidence" value="ECO:0007669"/>
    <property type="project" value="InterPro"/>
</dbReference>
<reference evidence="11 12" key="1">
    <citation type="journal article" date="2020" name="Nature">
        <title>Bacterial chemolithoautotrophy via manganese oxidation.</title>
        <authorList>
            <person name="Yu H."/>
            <person name="Leadbetter J.R."/>
        </authorList>
    </citation>
    <scope>NUCLEOTIDE SEQUENCE [LARGE SCALE GENOMIC DNA]</scope>
    <source>
        <strain evidence="11 12">Mn-1</strain>
    </source>
</reference>
<dbReference type="EMBL" id="VTOW01000001">
    <property type="protein sequence ID" value="NKE69256.1"/>
    <property type="molecule type" value="Genomic_DNA"/>
</dbReference>
<evidence type="ECO:0000313" key="12">
    <source>
        <dbReference type="Proteomes" id="UP000534783"/>
    </source>
</evidence>
<keyword evidence="4" id="KW-1003">Cell membrane</keyword>
<sequence length="225" mass="24671">MLELFHFLPPLLSGLWVTIQLAFGGSILAVLAAFAVGLLRLSRKAGLRIAATAYTDFFRGTSALVQLFWVYFALPFWGVELDAMTAGIVVLGLNHGAYGAEVVRGAVQAVPRPQYEAAAALNFTERQTLWRIILPQALPAMLPPFGNLLIELLKSTALVSMITLGDLTFQGQILRAATLRSGEIFTLVLLLYFMLALSISFGVRRLERRLAVGRVRRRPMVAADV</sequence>
<dbReference type="InterPro" id="IPR043429">
    <property type="entry name" value="ArtM/GltK/GlnP/TcyL/YhdX-like"/>
</dbReference>
<dbReference type="GO" id="GO:0006865">
    <property type="term" value="P:amino acid transport"/>
    <property type="evidence" value="ECO:0007669"/>
    <property type="project" value="UniProtKB-KW"/>
</dbReference>
<keyword evidence="8 9" id="KW-0472">Membrane</keyword>
<evidence type="ECO:0000256" key="8">
    <source>
        <dbReference type="ARBA" id="ARBA00023136"/>
    </source>
</evidence>
<dbReference type="NCBIfam" id="TIGR03004">
    <property type="entry name" value="ectoine_ehuC"/>
    <property type="match status" value="1"/>
</dbReference>